<organism evidence="4 5">
    <name type="scientific">Marchantia polymorpha subsp. ruderalis</name>
    <dbReference type="NCBI Taxonomy" id="1480154"/>
    <lineage>
        <taxon>Eukaryota</taxon>
        <taxon>Viridiplantae</taxon>
        <taxon>Streptophyta</taxon>
        <taxon>Embryophyta</taxon>
        <taxon>Marchantiophyta</taxon>
        <taxon>Marchantiopsida</taxon>
        <taxon>Marchantiidae</taxon>
        <taxon>Marchantiales</taxon>
        <taxon>Marchantiaceae</taxon>
        <taxon>Marchantia</taxon>
    </lineage>
</organism>
<dbReference type="InterPro" id="IPR001251">
    <property type="entry name" value="CRAL-TRIO_dom"/>
</dbReference>
<dbReference type="CDD" id="cd00170">
    <property type="entry name" value="SEC14"/>
    <property type="match status" value="1"/>
</dbReference>
<accession>A0A176VRQ3</accession>
<keyword evidence="2" id="KW-1133">Transmembrane helix</keyword>
<keyword evidence="2" id="KW-0472">Membrane</keyword>
<proteinExistence type="predicted"/>
<feature type="domain" description="CRAL-TRIO" evidence="3">
    <location>
        <begin position="291"/>
        <end position="455"/>
    </location>
</feature>
<name>A0A176VRQ3_MARPO</name>
<dbReference type="PANTHER" id="PTHR47041">
    <property type="entry name" value="SEC14 CYTOSOLIC FACTOR FAMILY PROTEIN / PHOSPHOGLYCERIDE TRANSFER FAMILY PROTEIN"/>
    <property type="match status" value="1"/>
</dbReference>
<evidence type="ECO:0000313" key="4">
    <source>
        <dbReference type="EMBL" id="OAE22536.1"/>
    </source>
</evidence>
<dbReference type="Pfam" id="PF00650">
    <property type="entry name" value="CRAL_TRIO"/>
    <property type="match status" value="1"/>
</dbReference>
<dbReference type="SMART" id="SM00516">
    <property type="entry name" value="SEC14"/>
    <property type="match status" value="1"/>
</dbReference>
<reference evidence="4" key="1">
    <citation type="submission" date="2016-03" db="EMBL/GenBank/DDBJ databases">
        <title>Mechanisms controlling the formation of the plant cell surface in tip-growing cells are functionally conserved among land plants.</title>
        <authorList>
            <person name="Honkanen S."/>
            <person name="Jones V.A."/>
            <person name="Morieri G."/>
            <person name="Champion C."/>
            <person name="Hetherington A.J."/>
            <person name="Kelly S."/>
            <person name="Saint-Marcoux D."/>
            <person name="Proust H."/>
            <person name="Prescott H."/>
            <person name="Dolan L."/>
        </authorList>
    </citation>
    <scope>NUCLEOTIDE SEQUENCE [LARGE SCALE GENOMIC DNA]</scope>
    <source>
        <tissue evidence="4">Whole gametophyte</tissue>
    </source>
</reference>
<feature type="region of interest" description="Disordered" evidence="1">
    <location>
        <begin position="21"/>
        <end position="41"/>
    </location>
</feature>
<dbReference type="SUPFAM" id="SSF52087">
    <property type="entry name" value="CRAL/TRIO domain"/>
    <property type="match status" value="1"/>
</dbReference>
<comment type="caution">
    <text evidence="4">The sequence shown here is derived from an EMBL/GenBank/DDBJ whole genome shotgun (WGS) entry which is preliminary data.</text>
</comment>
<feature type="compositionally biased region" description="Basic and acidic residues" evidence="1">
    <location>
        <begin position="26"/>
        <end position="41"/>
    </location>
</feature>
<sequence length="538" mass="60244">MESELEEAPLNIRFGTIAMATGMRGSPKEEMRSIERAGEPLSSKDVKLESFSGVETGYKGTDVKSTTLRSKKLSVGEDGVKSPASSNKVSSVFLPKSLLRKSIAPILSMKRVRLTKDSTGHFFVFLLKLAALEAVRRGTIAKCPQIWWGLQGISLFQAPPFSWFQRWGPIRQLVQGTESFSKPMFVLSLATAVTGAVEEIQQASQPNLLDRVLTPESSLITRTDARVSPCRRVQTLNRLKRELRSAEIELPERINDDELERFLVAANKNLAKFVSIVKKTVSWRESYYFLNALELRTWSPLVFWHDEDQNSRPTLYIRLGLAYTTLQPEDRPRFCQAVVSQVEHGILHLVHEEDPRITVILDCEGTTCVGFPVAMMKSCSVLVQEHYPTRLAALFAVNLPPVVRVVANAVLQVVRPVTREKVTLLGDVFLGSLSEFLGGTDKVPSYLGGSCHCAKCLEDRKSEGVYQISSERAPYGQIRHEEEEDEEVTEESGYHEERITTDYQSYNSSLRVAIVGLLMLWVVIAMVAALQEPQLLPT</sequence>
<dbReference type="Gene3D" id="3.40.525.10">
    <property type="entry name" value="CRAL-TRIO lipid binding domain"/>
    <property type="match status" value="1"/>
</dbReference>
<dbReference type="PROSITE" id="PS50191">
    <property type="entry name" value="CRAL_TRIO"/>
    <property type="match status" value="1"/>
</dbReference>
<gene>
    <name evidence="4" type="ORF">AXG93_2423s1250</name>
</gene>
<keyword evidence="5" id="KW-1185">Reference proteome</keyword>
<evidence type="ECO:0000313" key="5">
    <source>
        <dbReference type="Proteomes" id="UP000077202"/>
    </source>
</evidence>
<protein>
    <recommendedName>
        <fullName evidence="3">CRAL-TRIO domain-containing protein</fullName>
    </recommendedName>
</protein>
<dbReference type="Proteomes" id="UP000077202">
    <property type="component" value="Unassembled WGS sequence"/>
</dbReference>
<dbReference type="InterPro" id="IPR036865">
    <property type="entry name" value="CRAL-TRIO_dom_sf"/>
</dbReference>
<evidence type="ECO:0000256" key="2">
    <source>
        <dbReference type="SAM" id="Phobius"/>
    </source>
</evidence>
<evidence type="ECO:0000259" key="3">
    <source>
        <dbReference type="PROSITE" id="PS50191"/>
    </source>
</evidence>
<feature type="transmembrane region" description="Helical" evidence="2">
    <location>
        <begin position="510"/>
        <end position="530"/>
    </location>
</feature>
<dbReference type="AlphaFoldDB" id="A0A176VRQ3"/>
<dbReference type="EMBL" id="LVLJ01003166">
    <property type="protein sequence ID" value="OAE22536.1"/>
    <property type="molecule type" value="Genomic_DNA"/>
</dbReference>
<keyword evidence="2" id="KW-0812">Transmembrane</keyword>
<evidence type="ECO:0000256" key="1">
    <source>
        <dbReference type="SAM" id="MobiDB-lite"/>
    </source>
</evidence>
<dbReference type="PANTHER" id="PTHR47041:SF2">
    <property type="entry name" value="SEC14 CYTOSOLIC FACTOR FAMILY PROTEIN _ PHOSPHOGLYCERIDE TRANSFER FAMILY PROTEIN"/>
    <property type="match status" value="1"/>
</dbReference>